<keyword evidence="3 6" id="KW-1133">Transmembrane helix</keyword>
<protein>
    <recommendedName>
        <fullName evidence="9">Transmembrane protein 115</fullName>
    </recommendedName>
</protein>
<dbReference type="InterPro" id="IPR013861">
    <property type="entry name" value="TMEM115/Pdh1/Rbl19"/>
</dbReference>
<dbReference type="Pfam" id="PF08551">
    <property type="entry name" value="DUF1751"/>
    <property type="match status" value="1"/>
</dbReference>
<feature type="region of interest" description="Disordered" evidence="5">
    <location>
        <begin position="272"/>
        <end position="332"/>
    </location>
</feature>
<dbReference type="Proteomes" id="UP001141327">
    <property type="component" value="Unassembled WGS sequence"/>
</dbReference>
<dbReference type="SMART" id="SM01160">
    <property type="entry name" value="DUF1751"/>
    <property type="match status" value="1"/>
</dbReference>
<evidence type="ECO:0000256" key="3">
    <source>
        <dbReference type="ARBA" id="ARBA00022989"/>
    </source>
</evidence>
<evidence type="ECO:0000256" key="5">
    <source>
        <dbReference type="SAM" id="MobiDB-lite"/>
    </source>
</evidence>
<comment type="subcellular location">
    <subcellularLocation>
        <location evidence="1">Membrane</location>
        <topology evidence="1">Multi-pass membrane protein</topology>
    </subcellularLocation>
</comment>
<evidence type="ECO:0000256" key="2">
    <source>
        <dbReference type="ARBA" id="ARBA00022692"/>
    </source>
</evidence>
<name>A0ABQ8UQ02_9EUKA</name>
<proteinExistence type="predicted"/>
<keyword evidence="8" id="KW-1185">Reference proteome</keyword>
<feature type="transmembrane region" description="Helical" evidence="6">
    <location>
        <begin position="160"/>
        <end position="179"/>
    </location>
</feature>
<feature type="transmembrane region" description="Helical" evidence="6">
    <location>
        <begin position="121"/>
        <end position="140"/>
    </location>
</feature>
<feature type="compositionally biased region" description="Low complexity" evidence="5">
    <location>
        <begin position="286"/>
        <end position="309"/>
    </location>
</feature>
<organism evidence="7 8">
    <name type="scientific">Paratrimastix pyriformis</name>
    <dbReference type="NCBI Taxonomy" id="342808"/>
    <lineage>
        <taxon>Eukaryota</taxon>
        <taxon>Metamonada</taxon>
        <taxon>Preaxostyla</taxon>
        <taxon>Paratrimastigidae</taxon>
        <taxon>Paratrimastix</taxon>
    </lineage>
</organism>
<evidence type="ECO:0000313" key="8">
    <source>
        <dbReference type="Proteomes" id="UP001141327"/>
    </source>
</evidence>
<evidence type="ECO:0008006" key="9">
    <source>
        <dbReference type="Google" id="ProtNLM"/>
    </source>
</evidence>
<dbReference type="PANTHER" id="PTHR13377">
    <property type="entry name" value="PLACENTAL PROTEIN 6"/>
    <property type="match status" value="1"/>
</dbReference>
<comment type="caution">
    <text evidence="7">The sequence shown here is derived from an EMBL/GenBank/DDBJ whole genome shotgun (WGS) entry which is preliminary data.</text>
</comment>
<dbReference type="EMBL" id="JAPMOS010000008">
    <property type="protein sequence ID" value="KAJ4461248.1"/>
    <property type="molecule type" value="Genomic_DNA"/>
</dbReference>
<accession>A0ABQ8UQ02</accession>
<dbReference type="PANTHER" id="PTHR13377:SF3">
    <property type="entry name" value="TRANSMEMBRANE PROTEIN 115"/>
    <property type="match status" value="1"/>
</dbReference>
<evidence type="ECO:0000313" key="7">
    <source>
        <dbReference type="EMBL" id="KAJ4461248.1"/>
    </source>
</evidence>
<feature type="transmembrane region" description="Helical" evidence="6">
    <location>
        <begin position="16"/>
        <end position="39"/>
    </location>
</feature>
<feature type="transmembrane region" description="Helical" evidence="6">
    <location>
        <begin position="88"/>
        <end position="114"/>
    </location>
</feature>
<feature type="compositionally biased region" description="Pro residues" evidence="5">
    <location>
        <begin position="310"/>
        <end position="332"/>
    </location>
</feature>
<evidence type="ECO:0000256" key="1">
    <source>
        <dbReference type="ARBA" id="ARBA00004141"/>
    </source>
</evidence>
<evidence type="ECO:0000256" key="6">
    <source>
        <dbReference type="SAM" id="Phobius"/>
    </source>
</evidence>
<evidence type="ECO:0000256" key="4">
    <source>
        <dbReference type="ARBA" id="ARBA00023136"/>
    </source>
</evidence>
<keyword evidence="4 6" id="KW-0472">Membrane</keyword>
<gene>
    <name evidence="7" type="ORF">PAPYR_2279</name>
</gene>
<keyword evidence="2 6" id="KW-0812">Transmembrane</keyword>
<reference evidence="7" key="1">
    <citation type="journal article" date="2022" name="bioRxiv">
        <title>Genomics of Preaxostyla Flagellates Illuminates Evolutionary Transitions and the Path Towards Mitochondrial Loss.</title>
        <authorList>
            <person name="Novak L.V.F."/>
            <person name="Treitli S.C."/>
            <person name="Pyrih J."/>
            <person name="Halakuc P."/>
            <person name="Pipaliya S.V."/>
            <person name="Vacek V."/>
            <person name="Brzon O."/>
            <person name="Soukal P."/>
            <person name="Eme L."/>
            <person name="Dacks J.B."/>
            <person name="Karnkowska A."/>
            <person name="Elias M."/>
            <person name="Hampl V."/>
        </authorList>
    </citation>
    <scope>NUCLEOTIDE SEQUENCE</scope>
    <source>
        <strain evidence="7">RCP-MX</strain>
    </source>
</reference>
<sequence>MIKNLFAPPLPRLSTILATCMIGCSFISMFIAPVCRLFCLMPSRTIIQLCLWNLLTGAFFQENVIQGILTALVVFSAGKMLEPLWGRLIWGLFLITVHLATSSIMCVELLLLYSITGAEDLLSISLSCWEPLLAGFVVALKQRQPEEPLFSTSPLLRYKHLPLLLLCGSIPFALILLSARSVIMPLQVINGTLIAWVYLRFFQTLPQGIIGDQNGSAFRGDRSPSFAFITFFPEWLQPTLTIFGNILGRLWNYALIPCRGRRTPRAAILPAGMGLSESERERQRQRGLQVLQSALGTGPTSTSAAAAAAPSPPQPQQASPEPAPPSGQEPSK</sequence>